<comment type="caution">
    <text evidence="3">The sequence shown here is derived from an EMBL/GenBank/DDBJ whole genome shotgun (WGS) entry which is preliminary data.</text>
</comment>
<feature type="compositionally biased region" description="Polar residues" evidence="1">
    <location>
        <begin position="84"/>
        <end position="95"/>
    </location>
</feature>
<dbReference type="InterPro" id="IPR000253">
    <property type="entry name" value="FHA_dom"/>
</dbReference>
<dbReference type="EMBL" id="VXIT01000020">
    <property type="protein sequence ID" value="KAA6407041.1"/>
    <property type="molecule type" value="Genomic_DNA"/>
</dbReference>
<evidence type="ECO:0000313" key="4">
    <source>
        <dbReference type="Proteomes" id="UP000324767"/>
    </source>
</evidence>
<feature type="region of interest" description="Disordered" evidence="1">
    <location>
        <begin position="307"/>
        <end position="328"/>
    </location>
</feature>
<dbReference type="Proteomes" id="UP000324767">
    <property type="component" value="Unassembled WGS sequence"/>
</dbReference>
<feature type="region of interest" description="Disordered" evidence="1">
    <location>
        <begin position="351"/>
        <end position="374"/>
    </location>
</feature>
<organism evidence="3 4">
    <name type="scientific">Lasallia pustulata</name>
    <dbReference type="NCBI Taxonomy" id="136370"/>
    <lineage>
        <taxon>Eukaryota</taxon>
        <taxon>Fungi</taxon>
        <taxon>Dikarya</taxon>
        <taxon>Ascomycota</taxon>
        <taxon>Pezizomycotina</taxon>
        <taxon>Lecanoromycetes</taxon>
        <taxon>OSLEUM clade</taxon>
        <taxon>Umbilicariomycetidae</taxon>
        <taxon>Umbilicariales</taxon>
        <taxon>Umbilicariaceae</taxon>
        <taxon>Lasallia</taxon>
    </lineage>
</organism>
<sequence>MSGPSDLKGAQVLPVAGVKRSAPAPSLLPAIDLEPYSSPVLPRPRKRRACYSPSRYPTPVPTSSTAIPASSPPRPPPPRRLRVQGTQRTLSTLSERSPLCSVPSVELDGNGEPTLMGRSSNSSHYQLSSNSLVSRIHIRALYVPAVSPAKAKVQIDCLGWNGVKVHCRGKVFELGKGDSFNSEKEDIDIMLDVHDARVLVKWPSPEKRTSASPDADSAWDEENSPSRAMPASRYRSPNTSPLRQRHRMPSPVSPSPAMQTTSSPPFMASDPADLIQVYEDEQLDEIPSPALDCAETTQSTHIASQAFGAAAQSSSLSEPPDFSDRDEENDPIIHSFGPFGENILPRLASFTAGETPERPKRVSSESTSTIDDESNPVVNHAINQLAYSRLSSTPLSTIMNNLPAALKTDSPGSKENRKLSVKDLKKKLDATRCIGEVLREGKDAAGKPLESEYYYIPDADSDDKRRDAVVEGLKKPGLRACRKQHKQYYWRKPKN</sequence>
<feature type="compositionally biased region" description="Low complexity" evidence="1">
    <location>
        <begin position="307"/>
        <end position="317"/>
    </location>
</feature>
<dbReference type="AlphaFoldDB" id="A0A5M8PCS4"/>
<proteinExistence type="predicted"/>
<feature type="domain" description="FHA" evidence="2">
    <location>
        <begin position="114"/>
        <end position="166"/>
    </location>
</feature>
<reference evidence="3 4" key="1">
    <citation type="submission" date="2019-09" db="EMBL/GenBank/DDBJ databases">
        <title>The hologenome of the rock-dwelling lichen Lasallia pustulata.</title>
        <authorList>
            <person name="Greshake Tzovaras B."/>
            <person name="Segers F."/>
            <person name="Bicker A."/>
            <person name="Dal Grande F."/>
            <person name="Otte J."/>
            <person name="Hankeln T."/>
            <person name="Schmitt I."/>
            <person name="Ebersberger I."/>
        </authorList>
    </citation>
    <scope>NUCLEOTIDE SEQUENCE [LARGE SCALE GENOMIC DNA]</scope>
    <source>
        <strain evidence="3">A1-1</strain>
    </source>
</reference>
<dbReference type="OrthoDB" id="5348546at2759"/>
<protein>
    <recommendedName>
        <fullName evidence="2">FHA domain-containing protein</fullName>
    </recommendedName>
</protein>
<accession>A0A5M8PCS4</accession>
<evidence type="ECO:0000256" key="1">
    <source>
        <dbReference type="SAM" id="MobiDB-lite"/>
    </source>
</evidence>
<dbReference type="PROSITE" id="PS50006">
    <property type="entry name" value="FHA_DOMAIN"/>
    <property type="match status" value="1"/>
</dbReference>
<gene>
    <name evidence="3" type="ORF">FRX48_09107</name>
</gene>
<evidence type="ECO:0000259" key="2">
    <source>
        <dbReference type="PROSITE" id="PS50006"/>
    </source>
</evidence>
<name>A0A5M8PCS4_9LECA</name>
<feature type="region of interest" description="Disordered" evidence="1">
    <location>
        <begin position="1"/>
        <end position="95"/>
    </location>
</feature>
<evidence type="ECO:0000313" key="3">
    <source>
        <dbReference type="EMBL" id="KAA6407041.1"/>
    </source>
</evidence>
<feature type="region of interest" description="Disordered" evidence="1">
    <location>
        <begin position="204"/>
        <end position="263"/>
    </location>
</feature>